<dbReference type="Pfam" id="PF21948">
    <property type="entry name" value="LplA-B_cat"/>
    <property type="match status" value="1"/>
</dbReference>
<dbReference type="Gene3D" id="3.30.930.10">
    <property type="entry name" value="Bira Bifunctional Protein, Domain 2"/>
    <property type="match status" value="1"/>
</dbReference>
<dbReference type="EMBL" id="HF582854">
    <property type="protein sequence ID" value="CCQ37106.1"/>
    <property type="molecule type" value="Genomic_DNA"/>
</dbReference>
<evidence type="ECO:0000313" key="2">
    <source>
        <dbReference type="EMBL" id="CCQ37106.1"/>
    </source>
</evidence>
<dbReference type="STRING" id="268739.Nmlp_2961"/>
<name>M1Y3K9_NATM8</name>
<dbReference type="InterPro" id="IPR045864">
    <property type="entry name" value="aa-tRNA-synth_II/BPL/LPL"/>
</dbReference>
<dbReference type="OrthoDB" id="192160at2157"/>
<dbReference type="GO" id="GO:0016874">
    <property type="term" value="F:ligase activity"/>
    <property type="evidence" value="ECO:0007669"/>
    <property type="project" value="UniProtKB-KW"/>
</dbReference>
<dbReference type="KEGG" id="nmo:Nmlp_2961"/>
<dbReference type="AlphaFoldDB" id="M1Y3K9"/>
<keyword evidence="3" id="KW-1185">Reference proteome</keyword>
<gene>
    <name evidence="2" type="primary">lpl2</name>
    <name evidence="2" type="ordered locus">Nmlp_2961</name>
</gene>
<proteinExistence type="predicted"/>
<dbReference type="SUPFAM" id="SSF55681">
    <property type="entry name" value="Class II aaRS and biotin synthetases"/>
    <property type="match status" value="1"/>
</dbReference>
<dbReference type="eggNOG" id="arCOG01941">
    <property type="taxonomic scope" value="Archaea"/>
</dbReference>
<dbReference type="GeneID" id="14651623"/>
<keyword evidence="2" id="KW-0436">Ligase</keyword>
<protein>
    <submittedName>
        <fullName evidence="2">Lipoate-protein ligase domain protein</fullName>
    </submittedName>
</protein>
<feature type="domain" description="BPL/LPL catalytic" evidence="1">
    <location>
        <begin position="27"/>
        <end position="223"/>
    </location>
</feature>
<dbReference type="PROSITE" id="PS51733">
    <property type="entry name" value="BPL_LPL_CATALYTIC"/>
    <property type="match status" value="1"/>
</dbReference>
<dbReference type="RefSeq" id="WP_015409856.1">
    <property type="nucleotide sequence ID" value="NC_020388.1"/>
</dbReference>
<evidence type="ECO:0000259" key="1">
    <source>
        <dbReference type="PROSITE" id="PS51733"/>
    </source>
</evidence>
<evidence type="ECO:0000313" key="3">
    <source>
        <dbReference type="Proteomes" id="UP000011867"/>
    </source>
</evidence>
<accession>M1Y3K9</accession>
<dbReference type="Proteomes" id="UP000011867">
    <property type="component" value="Chromosome"/>
</dbReference>
<organism evidence="2 3">
    <name type="scientific">Natronomonas moolapensis (strain DSM 18674 / CECT 7526 / JCM 14361 / 8.8.11)</name>
    <dbReference type="NCBI Taxonomy" id="268739"/>
    <lineage>
        <taxon>Archaea</taxon>
        <taxon>Methanobacteriati</taxon>
        <taxon>Methanobacteriota</taxon>
        <taxon>Stenosarchaea group</taxon>
        <taxon>Halobacteria</taxon>
        <taxon>Halobacteriales</taxon>
        <taxon>Natronomonadaceae</taxon>
        <taxon>Natronomonas</taxon>
    </lineage>
</organism>
<reference evidence="2 3" key="1">
    <citation type="journal article" date="2013" name="Genome Announc.">
        <title>Genome of the haloarchaeon Natronomonas moolapensis, a neutrophilic member of a previously haloalkaliphilic genus.</title>
        <authorList>
            <person name="Dyall-Smith M.L."/>
            <person name="Pfeiffer F."/>
            <person name="Oberwinkler T."/>
            <person name="Klee K."/>
            <person name="Rampp M."/>
            <person name="Palm P."/>
            <person name="Gross K."/>
            <person name="Schuster S.C."/>
            <person name="Oesterhelt D."/>
        </authorList>
    </citation>
    <scope>NUCLEOTIDE SEQUENCE [LARGE SCALE GENOMIC DNA]</scope>
    <source>
        <strain evidence="3">DSM 18674 / JCM 14361 / 8.8.11</strain>
    </source>
</reference>
<sequence length="231" mass="24207">MRLIEGTLADVDRDRAVTAALPGLAADAGDSVLRVWTPPRRLAFGRRDAAVDGYDRARRVAARRGYTPIERRVGGSAVAYTGDTVSFAYAVPTDDGRDGIERRYRGATETVLRAFRAVGADVTHGEPADSFCPGNYSIRGDGKIAGIAQRVTRECALVGGCVVVRSADRESIAAVLDPVYSALKMPFAPESVGSIATAGGPGDVGPVVEALEAAFGADRSTTRVPAAELVE</sequence>
<dbReference type="InterPro" id="IPR004143">
    <property type="entry name" value="BPL_LPL_catalytic"/>
</dbReference>
<dbReference type="HOGENOM" id="CLU_085363_1_0_2"/>